<evidence type="ECO:0000313" key="2">
    <source>
        <dbReference type="Proteomes" id="UP001500707"/>
    </source>
</evidence>
<sequence>MTSEEQGLETAAAALREAQAAVHAARRSLTVAIVTAYQAGESAARIAERTGMGIVEIRNLLAAAGASRRRV</sequence>
<accession>A0ABP6Z834</accession>
<comment type="caution">
    <text evidence="1">The sequence shown here is derived from an EMBL/GenBank/DDBJ whole genome shotgun (WGS) entry which is preliminary data.</text>
</comment>
<keyword evidence="2" id="KW-1185">Reference proteome</keyword>
<proteinExistence type="predicted"/>
<reference evidence="2" key="1">
    <citation type="journal article" date="2019" name="Int. J. Syst. Evol. Microbiol.">
        <title>The Global Catalogue of Microorganisms (GCM) 10K type strain sequencing project: providing services to taxonomists for standard genome sequencing and annotation.</title>
        <authorList>
            <consortium name="The Broad Institute Genomics Platform"/>
            <consortium name="The Broad Institute Genome Sequencing Center for Infectious Disease"/>
            <person name="Wu L."/>
            <person name="Ma J."/>
        </authorList>
    </citation>
    <scope>NUCLEOTIDE SEQUENCE [LARGE SCALE GENOMIC DNA]</scope>
    <source>
        <strain evidence="2">JCM 17656</strain>
    </source>
</reference>
<organism evidence="1 2">
    <name type="scientific">Streptomyces osmaniensis</name>
    <dbReference type="NCBI Taxonomy" id="593134"/>
    <lineage>
        <taxon>Bacteria</taxon>
        <taxon>Bacillati</taxon>
        <taxon>Actinomycetota</taxon>
        <taxon>Actinomycetes</taxon>
        <taxon>Kitasatosporales</taxon>
        <taxon>Streptomycetaceae</taxon>
        <taxon>Streptomyces</taxon>
    </lineage>
</organism>
<evidence type="ECO:0000313" key="1">
    <source>
        <dbReference type="EMBL" id="GAA3597923.1"/>
    </source>
</evidence>
<name>A0ABP6Z834_9ACTN</name>
<dbReference type="Proteomes" id="UP001500707">
    <property type="component" value="Unassembled WGS sequence"/>
</dbReference>
<protein>
    <submittedName>
        <fullName evidence="1">Uncharacterized protein</fullName>
    </submittedName>
</protein>
<gene>
    <name evidence="1" type="ORF">GCM10022295_92900</name>
</gene>
<dbReference type="RefSeq" id="WP_346186854.1">
    <property type="nucleotide sequence ID" value="NZ_BAABCE010000052.1"/>
</dbReference>
<dbReference type="EMBL" id="BAABCE010000052">
    <property type="protein sequence ID" value="GAA3597923.1"/>
    <property type="molecule type" value="Genomic_DNA"/>
</dbReference>